<dbReference type="UniPathway" id="UPA00988"/>
<keyword evidence="11" id="KW-1185">Reference proteome</keyword>
<keyword evidence="7" id="KW-0819">tRNA processing</keyword>
<dbReference type="eggNOG" id="ENOG502S31V">
    <property type="taxonomic scope" value="Eukaryota"/>
</dbReference>
<dbReference type="AlphaFoldDB" id="T0Q537"/>
<keyword evidence="8" id="KW-0539">Nucleus</keyword>
<dbReference type="GO" id="GO:0033588">
    <property type="term" value="C:elongator holoenzyme complex"/>
    <property type="evidence" value="ECO:0007669"/>
    <property type="project" value="InterPro"/>
</dbReference>
<organism evidence="10 11">
    <name type="scientific">Saprolegnia diclina (strain VS20)</name>
    <dbReference type="NCBI Taxonomy" id="1156394"/>
    <lineage>
        <taxon>Eukaryota</taxon>
        <taxon>Sar</taxon>
        <taxon>Stramenopiles</taxon>
        <taxon>Oomycota</taxon>
        <taxon>Saprolegniomycetes</taxon>
        <taxon>Saprolegniales</taxon>
        <taxon>Saprolegniaceae</taxon>
        <taxon>Saprolegnia</taxon>
    </lineage>
</organism>
<comment type="subcellular location">
    <subcellularLocation>
        <location evidence="2">Cytoplasm</location>
    </subcellularLocation>
    <subcellularLocation>
        <location evidence="1">Nucleus</location>
    </subcellularLocation>
</comment>
<dbReference type="GO" id="GO:0000049">
    <property type="term" value="F:tRNA binding"/>
    <property type="evidence" value="ECO:0007669"/>
    <property type="project" value="TreeGrafter"/>
</dbReference>
<accession>T0Q537</accession>
<name>T0Q537_SAPDV</name>
<dbReference type="VEuPathDB" id="FungiDB:SDRG_12503"/>
<dbReference type="Proteomes" id="UP000030762">
    <property type="component" value="Unassembled WGS sequence"/>
</dbReference>
<protein>
    <recommendedName>
        <fullName evidence="5">Elongator complex protein 5</fullName>
    </recommendedName>
</protein>
<dbReference type="GeneID" id="19953230"/>
<keyword evidence="6" id="KW-0963">Cytoplasm</keyword>
<dbReference type="EMBL" id="JH767181">
    <property type="protein sequence ID" value="EQC29731.1"/>
    <property type="molecule type" value="Genomic_DNA"/>
</dbReference>
<comment type="pathway">
    <text evidence="3">tRNA modification; 5-methoxycarbonylmethyl-2-thiouridine-tRNA biosynthesis.</text>
</comment>
<dbReference type="PANTHER" id="PTHR15641">
    <property type="entry name" value="ELONGATOR COMPLEX PROTEIN 5"/>
    <property type="match status" value="1"/>
</dbReference>
<evidence type="ECO:0000256" key="6">
    <source>
        <dbReference type="ARBA" id="ARBA00022490"/>
    </source>
</evidence>
<dbReference type="PANTHER" id="PTHR15641:SF1">
    <property type="entry name" value="ELONGATOR COMPLEX PROTEIN 5"/>
    <property type="match status" value="1"/>
</dbReference>
<feature type="compositionally biased region" description="Acidic residues" evidence="9">
    <location>
        <begin position="320"/>
        <end position="338"/>
    </location>
</feature>
<evidence type="ECO:0000256" key="9">
    <source>
        <dbReference type="SAM" id="MobiDB-lite"/>
    </source>
</evidence>
<evidence type="ECO:0000256" key="5">
    <source>
        <dbReference type="ARBA" id="ARBA00020264"/>
    </source>
</evidence>
<dbReference type="Pfam" id="PF10483">
    <property type="entry name" value="Elong_Iki1"/>
    <property type="match status" value="1"/>
</dbReference>
<comment type="similarity">
    <text evidence="4">Belongs to the ELP5 family.</text>
</comment>
<dbReference type="GO" id="GO:0005829">
    <property type="term" value="C:cytosol"/>
    <property type="evidence" value="ECO:0007669"/>
    <property type="project" value="TreeGrafter"/>
</dbReference>
<dbReference type="InParanoid" id="T0Q537"/>
<proteinExistence type="inferred from homology"/>
<evidence type="ECO:0000256" key="4">
    <source>
        <dbReference type="ARBA" id="ARBA00009567"/>
    </source>
</evidence>
<dbReference type="InterPro" id="IPR019519">
    <property type="entry name" value="Elp5"/>
</dbReference>
<evidence type="ECO:0000313" key="11">
    <source>
        <dbReference type="Proteomes" id="UP000030762"/>
    </source>
</evidence>
<evidence type="ECO:0000256" key="8">
    <source>
        <dbReference type="ARBA" id="ARBA00023242"/>
    </source>
</evidence>
<evidence type="ECO:0000256" key="7">
    <source>
        <dbReference type="ARBA" id="ARBA00022694"/>
    </source>
</evidence>
<feature type="region of interest" description="Disordered" evidence="9">
    <location>
        <begin position="319"/>
        <end position="338"/>
    </location>
</feature>
<evidence type="ECO:0000256" key="3">
    <source>
        <dbReference type="ARBA" id="ARBA00005043"/>
    </source>
</evidence>
<dbReference type="OrthoDB" id="166907at2759"/>
<dbReference type="RefSeq" id="XP_008616797.1">
    <property type="nucleotide sequence ID" value="XM_008618575.1"/>
</dbReference>
<dbReference type="GO" id="GO:0005634">
    <property type="term" value="C:nucleus"/>
    <property type="evidence" value="ECO:0007669"/>
    <property type="project" value="UniProtKB-SubCell"/>
</dbReference>
<evidence type="ECO:0000313" key="10">
    <source>
        <dbReference type="EMBL" id="EQC29731.1"/>
    </source>
</evidence>
<evidence type="ECO:0000256" key="2">
    <source>
        <dbReference type="ARBA" id="ARBA00004496"/>
    </source>
</evidence>
<sequence>MVAGRTTKKETDVESFFKRKLPRASAGDATALVLIEEHEAALGAGRVLLEHAATLVAEAASLRVLRIQLETYMAPRTRDDDDNDCVVEVLNFTGDLGGWLGDAMANVLASVTAATAQSATPVLLFLDSLTPLLQAGSFHAALQSLRTLLSLANVVGLVARYNASLHPKHVVHALRAQATAFLLVETPASIAAYHFLSKESKRTVPSTMDGVIVFLRKVKNGTSTEATDCFRLPPRTTHGPCMTLFSWDDAIHEAKHLAEPATSSSASSDAPDLVSTLAPDVSFNLRISDADQKAKDQVQLPYMQTSASSAGAPKAALFYIDEDDPDWDDDDLDDDLDI</sequence>
<gene>
    <name evidence="10" type="ORF">SDRG_12503</name>
</gene>
<reference evidence="10 11" key="1">
    <citation type="submission" date="2012-04" db="EMBL/GenBank/DDBJ databases">
        <title>The Genome Sequence of Saprolegnia declina VS20.</title>
        <authorList>
            <consortium name="The Broad Institute Genome Sequencing Platform"/>
            <person name="Russ C."/>
            <person name="Nusbaum C."/>
            <person name="Tyler B."/>
            <person name="van West P."/>
            <person name="Dieguez-Uribeondo J."/>
            <person name="de Bruijn I."/>
            <person name="Tripathy S."/>
            <person name="Jiang R."/>
            <person name="Young S.K."/>
            <person name="Zeng Q."/>
            <person name="Gargeya S."/>
            <person name="Fitzgerald M."/>
            <person name="Haas B."/>
            <person name="Abouelleil A."/>
            <person name="Alvarado L."/>
            <person name="Arachchi H.M."/>
            <person name="Berlin A."/>
            <person name="Chapman S.B."/>
            <person name="Goldberg J."/>
            <person name="Griggs A."/>
            <person name="Gujja S."/>
            <person name="Hansen M."/>
            <person name="Howarth C."/>
            <person name="Imamovic A."/>
            <person name="Larimer J."/>
            <person name="McCowen C."/>
            <person name="Montmayeur A."/>
            <person name="Murphy C."/>
            <person name="Neiman D."/>
            <person name="Pearson M."/>
            <person name="Priest M."/>
            <person name="Roberts A."/>
            <person name="Saif S."/>
            <person name="Shea T."/>
            <person name="Sisk P."/>
            <person name="Sykes S."/>
            <person name="Wortman J."/>
            <person name="Nusbaum C."/>
            <person name="Birren B."/>
        </authorList>
    </citation>
    <scope>NUCLEOTIDE SEQUENCE [LARGE SCALE GENOMIC DNA]</scope>
    <source>
        <strain evidence="10 11">VS20</strain>
    </source>
</reference>
<evidence type="ECO:0000256" key="1">
    <source>
        <dbReference type="ARBA" id="ARBA00004123"/>
    </source>
</evidence>
<dbReference type="GO" id="GO:0002098">
    <property type="term" value="P:tRNA wobble uridine modification"/>
    <property type="evidence" value="ECO:0007669"/>
    <property type="project" value="InterPro"/>
</dbReference>